<dbReference type="Gene3D" id="3.30.2310.20">
    <property type="entry name" value="RelE-like"/>
    <property type="match status" value="1"/>
</dbReference>
<comment type="caution">
    <text evidence="3">The sequence shown here is derived from an EMBL/GenBank/DDBJ whole genome shotgun (WGS) entry which is preliminary data.</text>
</comment>
<gene>
    <name evidence="3" type="ORF">DKT75_17300</name>
</gene>
<dbReference type="InterPro" id="IPR051803">
    <property type="entry name" value="TA_system_RelE-like_toxin"/>
</dbReference>
<evidence type="ECO:0000313" key="4">
    <source>
        <dbReference type="Proteomes" id="UP000245506"/>
    </source>
</evidence>
<evidence type="ECO:0000256" key="2">
    <source>
        <dbReference type="ARBA" id="ARBA00022649"/>
    </source>
</evidence>
<dbReference type="OrthoDB" id="9798046at2"/>
<name>A0A317C598_9GAMM</name>
<dbReference type="EMBL" id="QGKL01000042">
    <property type="protein sequence ID" value="PWQ93391.1"/>
    <property type="molecule type" value="Genomic_DNA"/>
</dbReference>
<evidence type="ECO:0000256" key="1">
    <source>
        <dbReference type="ARBA" id="ARBA00006226"/>
    </source>
</evidence>
<dbReference type="SUPFAM" id="SSF143011">
    <property type="entry name" value="RelE-like"/>
    <property type="match status" value="1"/>
</dbReference>
<proteinExistence type="inferred from homology"/>
<keyword evidence="2" id="KW-1277">Toxin-antitoxin system</keyword>
<organism evidence="3 4">
    <name type="scientific">Leucothrix arctica</name>
    <dbReference type="NCBI Taxonomy" id="1481894"/>
    <lineage>
        <taxon>Bacteria</taxon>
        <taxon>Pseudomonadati</taxon>
        <taxon>Pseudomonadota</taxon>
        <taxon>Gammaproteobacteria</taxon>
        <taxon>Thiotrichales</taxon>
        <taxon>Thiotrichaceae</taxon>
        <taxon>Leucothrix</taxon>
    </lineage>
</organism>
<dbReference type="AlphaFoldDB" id="A0A317C598"/>
<sequence>MSQPVEWTSTARYDIEEIIEYIAQDNINTALDVLGRIENRAAKLADLTLRGRLIPELLDTGISHYRELIESPWRIIYRQIDKTVYIVAVLDSRRDLEALLLNRFGRGT</sequence>
<evidence type="ECO:0000313" key="3">
    <source>
        <dbReference type="EMBL" id="PWQ93391.1"/>
    </source>
</evidence>
<dbReference type="RefSeq" id="WP_109825127.1">
    <property type="nucleotide sequence ID" value="NZ_QGKL01000042.1"/>
</dbReference>
<keyword evidence="4" id="KW-1185">Reference proteome</keyword>
<reference evidence="3 4" key="1">
    <citation type="submission" date="2018-05" db="EMBL/GenBank/DDBJ databases">
        <title>Leucothrix arctica sp. nov., isolated from Arctic seawater.</title>
        <authorList>
            <person name="Choi A."/>
            <person name="Baek K."/>
        </authorList>
    </citation>
    <scope>NUCLEOTIDE SEQUENCE [LARGE SCALE GENOMIC DNA]</scope>
    <source>
        <strain evidence="3 4">IMCC9719</strain>
    </source>
</reference>
<protein>
    <submittedName>
        <fullName evidence="3">Plasmid stabilization protein</fullName>
    </submittedName>
</protein>
<comment type="similarity">
    <text evidence="1">Belongs to the RelE toxin family.</text>
</comment>
<dbReference type="Pfam" id="PF05016">
    <property type="entry name" value="ParE_toxin"/>
    <property type="match status" value="1"/>
</dbReference>
<accession>A0A317C598</accession>
<dbReference type="Proteomes" id="UP000245506">
    <property type="component" value="Unassembled WGS sequence"/>
</dbReference>
<dbReference type="InterPro" id="IPR007712">
    <property type="entry name" value="RelE/ParE_toxin"/>
</dbReference>
<dbReference type="PANTHER" id="PTHR33755">
    <property type="entry name" value="TOXIN PARE1-RELATED"/>
    <property type="match status" value="1"/>
</dbReference>
<dbReference type="InterPro" id="IPR035093">
    <property type="entry name" value="RelE/ParE_toxin_dom_sf"/>
</dbReference>